<feature type="domain" description="HTH araC/xylS-type" evidence="3">
    <location>
        <begin position="1"/>
        <end position="44"/>
    </location>
</feature>
<organism evidence="4 5">
    <name type="scientific">Actinoallomurus iriomotensis</name>
    <dbReference type="NCBI Taxonomy" id="478107"/>
    <lineage>
        <taxon>Bacteria</taxon>
        <taxon>Bacillati</taxon>
        <taxon>Actinomycetota</taxon>
        <taxon>Actinomycetes</taxon>
        <taxon>Streptosporangiales</taxon>
        <taxon>Thermomonosporaceae</taxon>
        <taxon>Actinoallomurus</taxon>
    </lineage>
</organism>
<evidence type="ECO:0000256" key="1">
    <source>
        <dbReference type="ARBA" id="ARBA00023015"/>
    </source>
</evidence>
<gene>
    <name evidence="4" type="ORF">Airi02_019340</name>
</gene>
<evidence type="ECO:0000256" key="2">
    <source>
        <dbReference type="ARBA" id="ARBA00023163"/>
    </source>
</evidence>
<proteinExistence type="predicted"/>
<dbReference type="PROSITE" id="PS01124">
    <property type="entry name" value="HTH_ARAC_FAMILY_2"/>
    <property type="match status" value="1"/>
</dbReference>
<dbReference type="Gene3D" id="1.10.10.60">
    <property type="entry name" value="Homeodomain-like"/>
    <property type="match status" value="1"/>
</dbReference>
<keyword evidence="5" id="KW-1185">Reference proteome</keyword>
<evidence type="ECO:0000259" key="3">
    <source>
        <dbReference type="PROSITE" id="PS01124"/>
    </source>
</evidence>
<reference evidence="4" key="1">
    <citation type="submission" date="2023-03" db="EMBL/GenBank/DDBJ databases">
        <title>Actinoallomurus iriomotensis NBRC 103684.</title>
        <authorList>
            <person name="Ichikawa N."/>
            <person name="Sato H."/>
            <person name="Tonouchi N."/>
        </authorList>
    </citation>
    <scope>NUCLEOTIDE SEQUENCE</scope>
    <source>
        <strain evidence="4">NBRC 103684</strain>
    </source>
</reference>
<dbReference type="AlphaFoldDB" id="A0A9W6VXL6"/>
<dbReference type="Proteomes" id="UP001165074">
    <property type="component" value="Unassembled WGS sequence"/>
</dbReference>
<sequence length="60" mass="6429">MLQNPDCAVLGVGEIAARAGLTPTWFSSAFKSCFGESPREFRRRRFDEMAGGPDGPPGSP</sequence>
<dbReference type="InterPro" id="IPR009057">
    <property type="entry name" value="Homeodomain-like_sf"/>
</dbReference>
<protein>
    <recommendedName>
        <fullName evidence="3">HTH araC/xylS-type domain-containing protein</fullName>
    </recommendedName>
</protein>
<evidence type="ECO:0000313" key="4">
    <source>
        <dbReference type="EMBL" id="GLY84005.1"/>
    </source>
</evidence>
<dbReference type="SUPFAM" id="SSF46689">
    <property type="entry name" value="Homeodomain-like"/>
    <property type="match status" value="1"/>
</dbReference>
<dbReference type="InterPro" id="IPR018060">
    <property type="entry name" value="HTH_AraC"/>
</dbReference>
<keyword evidence="2" id="KW-0804">Transcription</keyword>
<evidence type="ECO:0000313" key="5">
    <source>
        <dbReference type="Proteomes" id="UP001165074"/>
    </source>
</evidence>
<dbReference type="EMBL" id="BSTK01000002">
    <property type="protein sequence ID" value="GLY84005.1"/>
    <property type="molecule type" value="Genomic_DNA"/>
</dbReference>
<dbReference type="GO" id="GO:0043565">
    <property type="term" value="F:sequence-specific DNA binding"/>
    <property type="evidence" value="ECO:0007669"/>
    <property type="project" value="InterPro"/>
</dbReference>
<comment type="caution">
    <text evidence="4">The sequence shown here is derived from an EMBL/GenBank/DDBJ whole genome shotgun (WGS) entry which is preliminary data.</text>
</comment>
<keyword evidence="1" id="KW-0805">Transcription regulation</keyword>
<dbReference type="RefSeq" id="WP_285568740.1">
    <property type="nucleotide sequence ID" value="NZ_BSTK01000002.1"/>
</dbReference>
<name>A0A9W6VXL6_9ACTN</name>
<dbReference type="GO" id="GO:0003700">
    <property type="term" value="F:DNA-binding transcription factor activity"/>
    <property type="evidence" value="ECO:0007669"/>
    <property type="project" value="InterPro"/>
</dbReference>
<accession>A0A9W6VXL6</accession>